<reference evidence="12" key="1">
    <citation type="submission" date="2023-05" db="EMBL/GenBank/DDBJ databases">
        <title>Nepenthes gracilis genome sequencing.</title>
        <authorList>
            <person name="Fukushima K."/>
        </authorList>
    </citation>
    <scope>NUCLEOTIDE SEQUENCE</scope>
    <source>
        <strain evidence="12">SING2019-196</strain>
    </source>
</reference>
<dbReference type="InterPro" id="IPR036390">
    <property type="entry name" value="WH_DNA-bd_sf"/>
</dbReference>
<proteinExistence type="inferred from homology"/>
<gene>
    <name evidence="12" type="ORF">Nepgr_025925</name>
</gene>
<feature type="region of interest" description="Disordered" evidence="10">
    <location>
        <begin position="182"/>
        <end position="214"/>
    </location>
</feature>
<dbReference type="Pfam" id="PF00447">
    <property type="entry name" value="HSF_DNA-bind"/>
    <property type="match status" value="1"/>
</dbReference>
<evidence type="ECO:0000256" key="10">
    <source>
        <dbReference type="SAM" id="MobiDB-lite"/>
    </source>
</evidence>
<evidence type="ECO:0000256" key="3">
    <source>
        <dbReference type="ARBA" id="ARBA00022553"/>
    </source>
</evidence>
<evidence type="ECO:0000256" key="4">
    <source>
        <dbReference type="ARBA" id="ARBA00023015"/>
    </source>
</evidence>
<comment type="subunit">
    <text evidence="2">Homotrimer.</text>
</comment>
<dbReference type="GO" id="GO:0006357">
    <property type="term" value="P:regulation of transcription by RNA polymerase II"/>
    <property type="evidence" value="ECO:0007669"/>
    <property type="project" value="TreeGrafter"/>
</dbReference>
<dbReference type="AlphaFoldDB" id="A0AAD3T7D6"/>
<keyword evidence="7" id="KW-0804">Transcription</keyword>
<dbReference type="EMBL" id="BSYO01000027">
    <property type="protein sequence ID" value="GMH24082.1"/>
    <property type="molecule type" value="Genomic_DNA"/>
</dbReference>
<dbReference type="GO" id="GO:0003700">
    <property type="term" value="F:DNA-binding transcription factor activity"/>
    <property type="evidence" value="ECO:0007669"/>
    <property type="project" value="InterPro"/>
</dbReference>
<sequence>MSRRSVPAPFLKKTHQLVDDPSTDDVISWSESGTSFVVWKTADFERDLLPNYFKHNNFSSFVRQLNTYGFRKAVPDKWEFANENFKRGHQELLSEIRRRKTLSAGSSSPPNSGEDMGSTSTSSPGSKSPLADLSGENKKLKRDNQILSSELAQTKQQCEEVIAFLIENLKVSPDLITGIMRQGSRGPFGDGLSQGDRGGGDDSEDDVDEKDEKGIGEEGLKLFGVLLKGRKEREEEDERKKLGPIIR</sequence>
<evidence type="ECO:0000256" key="2">
    <source>
        <dbReference type="ARBA" id="ARBA00011233"/>
    </source>
</evidence>
<dbReference type="FunFam" id="1.10.10.10:FF:000037">
    <property type="entry name" value="Heat stress transcription factor B-4"/>
    <property type="match status" value="1"/>
</dbReference>
<feature type="compositionally biased region" description="Low complexity" evidence="10">
    <location>
        <begin position="117"/>
        <end position="129"/>
    </location>
</feature>
<keyword evidence="4" id="KW-0805">Transcription regulation</keyword>
<dbReference type="Gene3D" id="1.10.10.10">
    <property type="entry name" value="Winged helix-like DNA-binding domain superfamily/Winged helix DNA-binding domain"/>
    <property type="match status" value="1"/>
</dbReference>
<evidence type="ECO:0000313" key="12">
    <source>
        <dbReference type="EMBL" id="GMH24082.1"/>
    </source>
</evidence>
<keyword evidence="13" id="KW-1185">Reference proteome</keyword>
<evidence type="ECO:0000256" key="9">
    <source>
        <dbReference type="RuleBase" id="RU004020"/>
    </source>
</evidence>
<dbReference type="GO" id="GO:0005634">
    <property type="term" value="C:nucleus"/>
    <property type="evidence" value="ECO:0007669"/>
    <property type="project" value="UniProtKB-SubCell"/>
</dbReference>
<dbReference type="InterPro" id="IPR036388">
    <property type="entry name" value="WH-like_DNA-bd_sf"/>
</dbReference>
<keyword evidence="8" id="KW-0539">Nucleus</keyword>
<evidence type="ECO:0000256" key="7">
    <source>
        <dbReference type="ARBA" id="ARBA00023163"/>
    </source>
</evidence>
<evidence type="ECO:0000256" key="5">
    <source>
        <dbReference type="ARBA" id="ARBA00023016"/>
    </source>
</evidence>
<keyword evidence="5" id="KW-0346">Stress response</keyword>
<evidence type="ECO:0000259" key="11">
    <source>
        <dbReference type="SMART" id="SM00415"/>
    </source>
</evidence>
<organism evidence="12 13">
    <name type="scientific">Nepenthes gracilis</name>
    <name type="common">Slender pitcher plant</name>
    <dbReference type="NCBI Taxonomy" id="150966"/>
    <lineage>
        <taxon>Eukaryota</taxon>
        <taxon>Viridiplantae</taxon>
        <taxon>Streptophyta</taxon>
        <taxon>Embryophyta</taxon>
        <taxon>Tracheophyta</taxon>
        <taxon>Spermatophyta</taxon>
        <taxon>Magnoliopsida</taxon>
        <taxon>eudicotyledons</taxon>
        <taxon>Gunneridae</taxon>
        <taxon>Pentapetalae</taxon>
        <taxon>Caryophyllales</taxon>
        <taxon>Nepenthaceae</taxon>
        <taxon>Nepenthes</taxon>
    </lineage>
</organism>
<comment type="similarity">
    <text evidence="9">Belongs to the HSF family.</text>
</comment>
<accession>A0AAD3T7D6</accession>
<feature type="region of interest" description="Disordered" evidence="10">
    <location>
        <begin position="99"/>
        <end position="139"/>
    </location>
</feature>
<dbReference type="SUPFAM" id="SSF46785">
    <property type="entry name" value="Winged helix' DNA-binding domain"/>
    <property type="match status" value="1"/>
</dbReference>
<comment type="caution">
    <text evidence="12">The sequence shown here is derived from an EMBL/GenBank/DDBJ whole genome shotgun (WGS) entry which is preliminary data.</text>
</comment>
<keyword evidence="6" id="KW-0238">DNA-binding</keyword>
<dbReference type="GO" id="GO:0000978">
    <property type="term" value="F:RNA polymerase II cis-regulatory region sequence-specific DNA binding"/>
    <property type="evidence" value="ECO:0007669"/>
    <property type="project" value="TreeGrafter"/>
</dbReference>
<keyword evidence="3" id="KW-0597">Phosphoprotein</keyword>
<evidence type="ECO:0000256" key="1">
    <source>
        <dbReference type="ARBA" id="ARBA00004123"/>
    </source>
</evidence>
<dbReference type="PANTHER" id="PTHR10015:SF329">
    <property type="entry name" value="HEAT STRESS TRANSCRIPTION FACTOR B-1"/>
    <property type="match status" value="1"/>
</dbReference>
<evidence type="ECO:0000256" key="8">
    <source>
        <dbReference type="ARBA" id="ARBA00023242"/>
    </source>
</evidence>
<protein>
    <recommendedName>
        <fullName evidence="11">HSF-type DNA-binding domain-containing protein</fullName>
    </recommendedName>
</protein>
<dbReference type="PRINTS" id="PR00056">
    <property type="entry name" value="HSFDOMAIN"/>
</dbReference>
<evidence type="ECO:0000313" key="13">
    <source>
        <dbReference type="Proteomes" id="UP001279734"/>
    </source>
</evidence>
<comment type="subcellular location">
    <subcellularLocation>
        <location evidence="1">Nucleus</location>
    </subcellularLocation>
</comment>
<dbReference type="SMART" id="SM00415">
    <property type="entry name" value="HSF"/>
    <property type="match status" value="1"/>
</dbReference>
<dbReference type="InterPro" id="IPR000232">
    <property type="entry name" value="HSF_DNA-bd"/>
</dbReference>
<feature type="domain" description="HSF-type DNA-binding" evidence="11">
    <location>
        <begin position="6"/>
        <end position="99"/>
    </location>
</feature>
<dbReference type="PANTHER" id="PTHR10015">
    <property type="entry name" value="HEAT SHOCK TRANSCRIPTION FACTOR"/>
    <property type="match status" value="1"/>
</dbReference>
<evidence type="ECO:0000256" key="6">
    <source>
        <dbReference type="ARBA" id="ARBA00023125"/>
    </source>
</evidence>
<name>A0AAD3T7D6_NEPGR</name>
<dbReference type="Proteomes" id="UP001279734">
    <property type="component" value="Unassembled WGS sequence"/>
</dbReference>